<dbReference type="Proteomes" id="UP000663870">
    <property type="component" value="Unassembled WGS sequence"/>
</dbReference>
<dbReference type="Pfam" id="PF05219">
    <property type="entry name" value="DREV"/>
    <property type="match status" value="1"/>
</dbReference>
<gene>
    <name evidence="6" type="ORF">JXQ802_LOCUS29871</name>
    <name evidence="5" type="ORF">PYM288_LOCUS19770</name>
</gene>
<evidence type="ECO:0000259" key="4">
    <source>
        <dbReference type="Pfam" id="PF01229"/>
    </source>
</evidence>
<dbReference type="AlphaFoldDB" id="A0A815ECL0"/>
<dbReference type="Gene3D" id="3.20.20.80">
    <property type="entry name" value="Glycosidases"/>
    <property type="match status" value="1"/>
</dbReference>
<reference evidence="6" key="1">
    <citation type="submission" date="2021-02" db="EMBL/GenBank/DDBJ databases">
        <authorList>
            <person name="Nowell W R."/>
        </authorList>
    </citation>
    <scope>NUCLEOTIDE SEQUENCE</scope>
</reference>
<dbReference type="PANTHER" id="PTHR12890">
    <property type="entry name" value="DREV PROTEIN"/>
    <property type="match status" value="1"/>
</dbReference>
<evidence type="ECO:0000256" key="1">
    <source>
        <dbReference type="ARBA" id="ARBA00008875"/>
    </source>
</evidence>
<evidence type="ECO:0000313" key="7">
    <source>
        <dbReference type="Proteomes" id="UP000663870"/>
    </source>
</evidence>
<comment type="caution">
    <text evidence="6">The sequence shown here is derived from an EMBL/GenBank/DDBJ whole genome shotgun (WGS) entry which is preliminary data.</text>
</comment>
<accession>A0A815ECL0</accession>
<feature type="domain" description="Glycosyl hydrolases family 39 N-terminal catalytic" evidence="4">
    <location>
        <begin position="10"/>
        <end position="272"/>
    </location>
</feature>
<keyword evidence="7" id="KW-1185">Reference proteome</keyword>
<dbReference type="InterPro" id="IPR049166">
    <property type="entry name" value="GH39_cat"/>
</dbReference>
<dbReference type="InterPro" id="IPR017853">
    <property type="entry name" value="GH"/>
</dbReference>
<dbReference type="EMBL" id="CAJNOL010001189">
    <property type="protein sequence ID" value="CAF1308232.1"/>
    <property type="molecule type" value="Genomic_DNA"/>
</dbReference>
<dbReference type="Proteomes" id="UP000663854">
    <property type="component" value="Unassembled WGS sequence"/>
</dbReference>
<proteinExistence type="inferred from homology"/>
<dbReference type="PANTHER" id="PTHR12890:SF0">
    <property type="entry name" value="PROTEIN-L-HISTIDINE N-PROS-METHYLTRANSFERASE"/>
    <property type="match status" value="1"/>
</dbReference>
<evidence type="ECO:0000313" key="5">
    <source>
        <dbReference type="EMBL" id="CAF1102851.1"/>
    </source>
</evidence>
<name>A0A815ECL0_9BILA</name>
<evidence type="ECO:0000313" key="6">
    <source>
        <dbReference type="EMBL" id="CAF1308232.1"/>
    </source>
</evidence>
<comment type="similarity">
    <text evidence="1">Belongs to the glycosyl hydrolase 39 family.</text>
</comment>
<dbReference type="SUPFAM" id="SSF51445">
    <property type="entry name" value="(Trans)glycosidases"/>
    <property type="match status" value="1"/>
</dbReference>
<organism evidence="6 7">
    <name type="scientific">Rotaria sordida</name>
    <dbReference type="NCBI Taxonomy" id="392033"/>
    <lineage>
        <taxon>Eukaryota</taxon>
        <taxon>Metazoa</taxon>
        <taxon>Spiralia</taxon>
        <taxon>Gnathifera</taxon>
        <taxon>Rotifera</taxon>
        <taxon>Eurotatoria</taxon>
        <taxon>Bdelloidea</taxon>
        <taxon>Philodinida</taxon>
        <taxon>Philodinidae</taxon>
        <taxon>Rotaria</taxon>
    </lineage>
</organism>
<dbReference type="GO" id="GO:0016798">
    <property type="term" value="F:hydrolase activity, acting on glycosyl bonds"/>
    <property type="evidence" value="ECO:0007669"/>
    <property type="project" value="UniProtKB-KW"/>
</dbReference>
<dbReference type="EMBL" id="CAJNOH010000682">
    <property type="protein sequence ID" value="CAF1102851.1"/>
    <property type="molecule type" value="Genomic_DNA"/>
</dbReference>
<dbReference type="InterPro" id="IPR007884">
    <property type="entry name" value="METL9"/>
</dbReference>
<evidence type="ECO:0000256" key="2">
    <source>
        <dbReference type="ARBA" id="ARBA00022801"/>
    </source>
</evidence>
<dbReference type="Pfam" id="PF01229">
    <property type="entry name" value="Glyco_hydro_39"/>
    <property type="match status" value="1"/>
</dbReference>
<keyword evidence="3" id="KW-0326">Glycosidase</keyword>
<dbReference type="GO" id="GO:0106370">
    <property type="term" value="F:protein-L-histidine N-pros-methyltransferase activity"/>
    <property type="evidence" value="ECO:0007669"/>
    <property type="project" value="InterPro"/>
</dbReference>
<evidence type="ECO:0000256" key="3">
    <source>
        <dbReference type="ARBA" id="ARBA00023295"/>
    </source>
</evidence>
<keyword evidence="2" id="KW-0378">Hydrolase</keyword>
<sequence length="376" mass="43881">MVNAYKIGSIEDYFKLYDYSVEAIKHVNKSFKIGGPATSDVGMGFLRQFLKHVTSGKNYVTNEIGTRIDFISFHTKGADYIPRRCYGHKVSYQSPNLSKILNDIHNNLMICNEFEQLNNLPIFIDECDPAVGTIYGVYDNPNYIICNTEYYPCIVASMIYHILSLSNRIQLITHWSFYMEGKRLFEGNRTLMTNYNLHLPILSDLKLFGKLKYKQLFIEMNQIQLPIFGMATCDDENKSFQLLLFYHVDDWTSEDIQSINITFINIPLQNVLLKHYRIDSNHIENDQRLEDINQRTCYRLTRNDLLRDEYQEVFQEFHDDEETMKFIEQTNGLIGRGVMFVYSIAQFKTLLDIDYNEQYPLIALLHIGAGDGSITE</sequence>
<protein>
    <recommendedName>
        <fullName evidence="4">Glycosyl hydrolases family 39 N-terminal catalytic domain-containing protein</fullName>
    </recommendedName>
</protein>